<dbReference type="PRINTS" id="PR00411">
    <property type="entry name" value="PNDRDTASEI"/>
</dbReference>
<dbReference type="GO" id="GO:0004497">
    <property type="term" value="F:monooxygenase activity"/>
    <property type="evidence" value="ECO:0007669"/>
    <property type="project" value="TreeGrafter"/>
</dbReference>
<dbReference type="Pfam" id="PF07992">
    <property type="entry name" value="Pyr_redox_2"/>
    <property type="match status" value="1"/>
</dbReference>
<evidence type="ECO:0000313" key="3">
    <source>
        <dbReference type="EMBL" id="KJL38577.1"/>
    </source>
</evidence>
<dbReference type="PRINTS" id="PR00368">
    <property type="entry name" value="FADPNR"/>
</dbReference>
<dbReference type="GO" id="GO:0050660">
    <property type="term" value="F:flavin adenine dinucleotide binding"/>
    <property type="evidence" value="ECO:0007669"/>
    <property type="project" value="TreeGrafter"/>
</dbReference>
<organism evidence="3 4">
    <name type="scientific">Microbacterium ginsengisoli</name>
    <dbReference type="NCBI Taxonomy" id="400772"/>
    <lineage>
        <taxon>Bacteria</taxon>
        <taxon>Bacillati</taxon>
        <taxon>Actinomycetota</taxon>
        <taxon>Actinomycetes</taxon>
        <taxon>Micrococcales</taxon>
        <taxon>Microbacteriaceae</taxon>
        <taxon>Microbacterium</taxon>
    </lineage>
</organism>
<dbReference type="AlphaFoldDB" id="A0A0F0M203"/>
<dbReference type="STRING" id="400772.RR49_00664"/>
<dbReference type="Gene3D" id="3.50.50.60">
    <property type="entry name" value="FAD/NAD(P)-binding domain"/>
    <property type="match status" value="1"/>
</dbReference>
<proteinExistence type="predicted"/>
<sequence>MPLLDLTPRPRGATAASTHPVVVIGAGPVGLAAAAHLLERSIDTIVFEAGESAGAAVRSWGHVALFSPWRYLVDPAAGRLLAPTGWLAPDPDEVPTGADVVTRYLEPLAQTAALSPRITTGARVVAVTRLGRDRTRSDCRGDAPFVVRVRRATGEVESVLARAVIDASGTLDTPNPIGGDGLPPLGLDEVGSFVLPPLPDVLGRDRARLAGRSVAVVGTGHSAAHTLLALAELSEDAPGTRAVWVRRRPPLRPSTADDLPERERLGSRLDALVDAGVVEVRDGFLIERVSSAGDGVRVSGVTADAPAAFDVDLVVAATGFRPDLTITRELRLDFDEVSEAPRRLAPLIDPNLHSCGTVAPHGFAELRHPEPGFFTVGMKSYGRAPTFLLATGYEQVRSVAAWLAGDLAAARAVVLDLPATGVCSTDRADAGGCCA</sequence>
<accession>A0A0F0M203</accession>
<dbReference type="InterPro" id="IPR050982">
    <property type="entry name" value="Auxin_biosynth/cation_transpt"/>
</dbReference>
<comment type="caution">
    <text evidence="3">The sequence shown here is derived from an EMBL/GenBank/DDBJ whole genome shotgun (WGS) entry which is preliminary data.</text>
</comment>
<dbReference type="SUPFAM" id="SSF51905">
    <property type="entry name" value="FAD/NAD(P)-binding domain"/>
    <property type="match status" value="1"/>
</dbReference>
<reference evidence="3 4" key="1">
    <citation type="submission" date="2015-02" db="EMBL/GenBank/DDBJ databases">
        <title>Draft genome sequences of ten Microbacterium spp. with emphasis on heavy metal contaminated environments.</title>
        <authorList>
            <person name="Corretto E."/>
        </authorList>
    </citation>
    <scope>NUCLEOTIDE SEQUENCE [LARGE SCALE GENOMIC DNA]</scope>
    <source>
        <strain evidence="3 4">DSM 18659</strain>
    </source>
</reference>
<keyword evidence="1 3" id="KW-0560">Oxidoreductase</keyword>
<evidence type="ECO:0000313" key="4">
    <source>
        <dbReference type="Proteomes" id="UP000033451"/>
    </source>
</evidence>
<feature type="domain" description="FAD/NAD(P)-binding" evidence="2">
    <location>
        <begin position="20"/>
        <end position="334"/>
    </location>
</feature>
<dbReference type="InterPro" id="IPR023753">
    <property type="entry name" value="FAD/NAD-binding_dom"/>
</dbReference>
<evidence type="ECO:0000259" key="2">
    <source>
        <dbReference type="Pfam" id="PF07992"/>
    </source>
</evidence>
<dbReference type="PANTHER" id="PTHR43539">
    <property type="entry name" value="FLAVIN-BINDING MONOOXYGENASE-LIKE PROTEIN (AFU_ORTHOLOGUE AFUA_4G09220)"/>
    <property type="match status" value="1"/>
</dbReference>
<name>A0A0F0M203_9MICO</name>
<dbReference type="PANTHER" id="PTHR43539:SF78">
    <property type="entry name" value="FLAVIN-CONTAINING MONOOXYGENASE"/>
    <property type="match status" value="1"/>
</dbReference>
<evidence type="ECO:0000256" key="1">
    <source>
        <dbReference type="ARBA" id="ARBA00023002"/>
    </source>
</evidence>
<gene>
    <name evidence="3" type="ORF">RR49_00664</name>
</gene>
<keyword evidence="4" id="KW-1185">Reference proteome</keyword>
<dbReference type="Proteomes" id="UP000033451">
    <property type="component" value="Unassembled WGS sequence"/>
</dbReference>
<dbReference type="PATRIC" id="fig|400772.4.peg.697"/>
<dbReference type="EMBL" id="JYIY01000061">
    <property type="protein sequence ID" value="KJL38577.1"/>
    <property type="molecule type" value="Genomic_DNA"/>
</dbReference>
<dbReference type="GO" id="GO:0004324">
    <property type="term" value="F:ferredoxin-NADP+ reductase activity"/>
    <property type="evidence" value="ECO:0007669"/>
    <property type="project" value="UniProtKB-EC"/>
</dbReference>
<dbReference type="RefSeq" id="WP_045246651.1">
    <property type="nucleotide sequence ID" value="NZ_JYIY01000061.1"/>
</dbReference>
<protein>
    <submittedName>
        <fullName evidence="3">Ferredoxin--NADP reductase</fullName>
        <ecNumber evidence="3">1.18.1.2</ecNumber>
    </submittedName>
</protein>
<dbReference type="InterPro" id="IPR036188">
    <property type="entry name" value="FAD/NAD-bd_sf"/>
</dbReference>
<dbReference type="EC" id="1.18.1.2" evidence="3"/>